<dbReference type="EMBL" id="CP018477">
    <property type="protein sequence ID" value="ASV74854.1"/>
    <property type="molecule type" value="Genomic_DNA"/>
</dbReference>
<dbReference type="Pfam" id="PF06283">
    <property type="entry name" value="ThuA"/>
    <property type="match status" value="1"/>
</dbReference>
<dbReference type="Proteomes" id="UP000215086">
    <property type="component" value="Chromosome"/>
</dbReference>
<reference evidence="2 3" key="1">
    <citation type="journal article" name="Front. Microbiol.">
        <title>Sugar Metabolism of the First Thermophilic Planctomycete Thermogutta terrifontis: Comparative Genomic and Transcriptomic Approaches.</title>
        <authorList>
            <person name="Elcheninov A.G."/>
            <person name="Menzel P."/>
            <person name="Gudbergsdottir S.R."/>
            <person name="Slesarev A.I."/>
            <person name="Kadnikov V.V."/>
            <person name="Krogh A."/>
            <person name="Bonch-Osmolovskaya E.A."/>
            <person name="Peng X."/>
            <person name="Kublanov I.V."/>
        </authorList>
    </citation>
    <scope>NUCLEOTIDE SEQUENCE [LARGE SCALE GENOMIC DNA]</scope>
    <source>
        <strain evidence="2 3">R1</strain>
    </source>
</reference>
<evidence type="ECO:0000313" key="2">
    <source>
        <dbReference type="EMBL" id="ASV74854.1"/>
    </source>
</evidence>
<dbReference type="KEGG" id="ttf:THTE_2252"/>
<dbReference type="InterPro" id="IPR029062">
    <property type="entry name" value="Class_I_gatase-like"/>
</dbReference>
<accession>A0A286RFW7</accession>
<keyword evidence="3" id="KW-1185">Reference proteome</keyword>
<protein>
    <recommendedName>
        <fullName evidence="1">ThuA-like domain-containing protein</fullName>
    </recommendedName>
</protein>
<dbReference type="InterPro" id="IPR029010">
    <property type="entry name" value="ThuA-like"/>
</dbReference>
<dbReference type="SUPFAM" id="SSF52317">
    <property type="entry name" value="Class I glutamine amidotransferase-like"/>
    <property type="match status" value="1"/>
</dbReference>
<feature type="domain" description="ThuA-like" evidence="1">
    <location>
        <begin position="102"/>
        <end position="306"/>
    </location>
</feature>
<organism evidence="2 3">
    <name type="scientific">Thermogutta terrifontis</name>
    <dbReference type="NCBI Taxonomy" id="1331910"/>
    <lineage>
        <taxon>Bacteria</taxon>
        <taxon>Pseudomonadati</taxon>
        <taxon>Planctomycetota</taxon>
        <taxon>Planctomycetia</taxon>
        <taxon>Pirellulales</taxon>
        <taxon>Thermoguttaceae</taxon>
        <taxon>Thermogutta</taxon>
    </lineage>
</organism>
<gene>
    <name evidence="2" type="ORF">THTE_2252</name>
</gene>
<evidence type="ECO:0000313" key="3">
    <source>
        <dbReference type="Proteomes" id="UP000215086"/>
    </source>
</evidence>
<dbReference type="OrthoDB" id="245202at2"/>
<dbReference type="AlphaFoldDB" id="A0A286RFW7"/>
<dbReference type="Gene3D" id="3.40.50.880">
    <property type="match status" value="1"/>
</dbReference>
<proteinExistence type="predicted"/>
<evidence type="ECO:0000259" key="1">
    <source>
        <dbReference type="Pfam" id="PF06283"/>
    </source>
</evidence>
<dbReference type="RefSeq" id="WP_095415063.1">
    <property type="nucleotide sequence ID" value="NZ_CP018477.1"/>
</dbReference>
<sequence>MKPLTGLCLSVALICTLWLGGGFLAFSDEGSNQRSWVVYEGKTGPGVGKRIVLISGDEEYRSEEALPMLGKILAKHHGFTCTVLFAIDPATGEIAPNVRDNIPGLETLKHADLMIIFTRFRNLPDEQMKYIVDYLEEGKPVIGIRTATHAFDIPRDRMYARFSWNSQEPGWEGGFGRVVLGETWIAHHGAHNKESTRGVIAPGVENEPIVRGCQDIWGPSDVYRVRLPLPGDSRSLVLGQVLVGMNPTDPPVTGPKNDPMMPVAWVKTYEIAPGKKGRVFTTTMGAAVDFKSEGLRRLLVNAAYWCVGLEDRIPEKANVDFVGPYEPNYFGFNGYKKGLRPADFEWSE</sequence>
<name>A0A286RFW7_9BACT</name>